<keyword evidence="8 10" id="KW-0520">NAD</keyword>
<feature type="binding site" evidence="10">
    <location>
        <position position="13"/>
    </location>
    <ligand>
        <name>NAD(+)</name>
        <dbReference type="ChEBI" id="CHEBI:57540"/>
    </ligand>
</feature>
<dbReference type="Gene3D" id="3.40.50.720">
    <property type="entry name" value="NAD(P)-binding Rossmann-like Domain"/>
    <property type="match status" value="1"/>
</dbReference>
<evidence type="ECO:0000256" key="1">
    <source>
        <dbReference type="ARBA" id="ARBA00005189"/>
    </source>
</evidence>
<evidence type="ECO:0000256" key="9">
    <source>
        <dbReference type="PIRSR" id="PIRSR000094-2"/>
    </source>
</evidence>
<dbReference type="EC" id="1.3.1.9" evidence="8"/>
<evidence type="ECO:0000256" key="3">
    <source>
        <dbReference type="ARBA" id="ARBA00022516"/>
    </source>
</evidence>
<keyword evidence="6" id="KW-0443">Lipid metabolism</keyword>
<comment type="catalytic activity">
    <reaction evidence="8">
        <text>a 2,3-saturated acyl-[ACP] + NAD(+) = a (2E)-enoyl-[ACP] + NADH + H(+)</text>
        <dbReference type="Rhea" id="RHEA:10240"/>
        <dbReference type="Rhea" id="RHEA-COMP:9925"/>
        <dbReference type="Rhea" id="RHEA-COMP:9926"/>
        <dbReference type="ChEBI" id="CHEBI:15378"/>
        <dbReference type="ChEBI" id="CHEBI:57540"/>
        <dbReference type="ChEBI" id="CHEBI:57945"/>
        <dbReference type="ChEBI" id="CHEBI:78784"/>
        <dbReference type="ChEBI" id="CHEBI:78785"/>
        <dbReference type="EC" id="1.3.1.9"/>
    </reaction>
</comment>
<dbReference type="PRINTS" id="PR00081">
    <property type="entry name" value="GDHRDH"/>
</dbReference>
<proteinExistence type="inferred from homology"/>
<feature type="binding site" evidence="10">
    <location>
        <position position="92"/>
    </location>
    <ligand>
        <name>NAD(+)</name>
        <dbReference type="ChEBI" id="CHEBI:57540"/>
    </ligand>
</feature>
<feature type="binding site" evidence="10">
    <location>
        <begin position="64"/>
        <end position="65"/>
    </location>
    <ligand>
        <name>NAD(+)</name>
        <dbReference type="ChEBI" id="CHEBI:57540"/>
    </ligand>
</feature>
<keyword evidence="3 8" id="KW-0444">Lipid biosynthesis</keyword>
<dbReference type="Proteomes" id="UP000019753">
    <property type="component" value="Unassembled WGS sequence"/>
</dbReference>
<keyword evidence="5 8" id="KW-0560">Oxidoreductase</keyword>
<dbReference type="GO" id="GO:0006633">
    <property type="term" value="P:fatty acid biosynthetic process"/>
    <property type="evidence" value="ECO:0007669"/>
    <property type="project" value="UniProtKB-KW"/>
</dbReference>
<evidence type="ECO:0000256" key="5">
    <source>
        <dbReference type="ARBA" id="ARBA00023002"/>
    </source>
</evidence>
<dbReference type="GO" id="GO:0004318">
    <property type="term" value="F:enoyl-[acyl-carrier-protein] reductase (NADH) activity"/>
    <property type="evidence" value="ECO:0007669"/>
    <property type="project" value="UniProtKB-EC"/>
</dbReference>
<dbReference type="InterPro" id="IPR014358">
    <property type="entry name" value="Enoyl-ACP_Rdtase_NADH"/>
</dbReference>
<gene>
    <name evidence="11" type="ORF">N866_03590</name>
</gene>
<comment type="pathway">
    <text evidence="1">Lipid metabolism.</text>
</comment>
<accession>A0A021VPF8</accession>
<dbReference type="PANTHER" id="PTHR43159:SF2">
    <property type="entry name" value="ENOYL-[ACYL-CARRIER-PROTEIN] REDUCTASE [NADH], CHLOROPLASTIC"/>
    <property type="match status" value="1"/>
</dbReference>
<comment type="similarity">
    <text evidence="2 8">Belongs to the short-chain dehydrogenases/reductases (SDR) family. FabI subfamily.</text>
</comment>
<dbReference type="EMBL" id="AXCW01000136">
    <property type="protein sequence ID" value="EYR63036.1"/>
    <property type="molecule type" value="Genomic_DNA"/>
</dbReference>
<keyword evidence="4" id="KW-0276">Fatty acid metabolism</keyword>
<organism evidence="11 12">
    <name type="scientific">Actinotalea ferrariae CF5-4</name>
    <dbReference type="NCBI Taxonomy" id="948458"/>
    <lineage>
        <taxon>Bacteria</taxon>
        <taxon>Bacillati</taxon>
        <taxon>Actinomycetota</taxon>
        <taxon>Actinomycetes</taxon>
        <taxon>Micrococcales</taxon>
        <taxon>Cellulomonadaceae</taxon>
        <taxon>Actinotalea</taxon>
    </lineage>
</organism>
<dbReference type="PANTHER" id="PTHR43159">
    <property type="entry name" value="ENOYL-[ACYL-CARRIER-PROTEIN] REDUCTASE"/>
    <property type="match status" value="1"/>
</dbReference>
<evidence type="ECO:0000256" key="8">
    <source>
        <dbReference type="PIRNR" id="PIRNR000094"/>
    </source>
</evidence>
<dbReference type="SUPFAM" id="SSF51735">
    <property type="entry name" value="NAD(P)-binding Rossmann-fold domains"/>
    <property type="match status" value="1"/>
</dbReference>
<dbReference type="RefSeq" id="WP_034226718.1">
    <property type="nucleotide sequence ID" value="NZ_AXCW01000136.1"/>
</dbReference>
<evidence type="ECO:0000256" key="6">
    <source>
        <dbReference type="ARBA" id="ARBA00023098"/>
    </source>
</evidence>
<keyword evidence="7 8" id="KW-0275">Fatty acid biosynthesis</keyword>
<name>A0A021VPF8_9CELL</name>
<dbReference type="InterPro" id="IPR002347">
    <property type="entry name" value="SDR_fam"/>
</dbReference>
<feature type="binding site" evidence="9">
    <location>
        <position position="95"/>
    </location>
    <ligand>
        <name>substrate</name>
    </ligand>
</feature>
<dbReference type="AlphaFoldDB" id="A0A021VPF8"/>
<evidence type="ECO:0000313" key="11">
    <source>
        <dbReference type="EMBL" id="EYR63036.1"/>
    </source>
</evidence>
<comment type="caution">
    <text evidence="11">The sequence shown here is derived from an EMBL/GenBank/DDBJ whole genome shotgun (WGS) entry which is preliminary data.</text>
</comment>
<dbReference type="PIRSF" id="PIRSF000094">
    <property type="entry name" value="Enoyl-ACP_rdct"/>
    <property type="match status" value="1"/>
</dbReference>
<dbReference type="InterPro" id="IPR036291">
    <property type="entry name" value="NAD(P)-bd_dom_sf"/>
</dbReference>
<evidence type="ECO:0000256" key="4">
    <source>
        <dbReference type="ARBA" id="ARBA00022832"/>
    </source>
</evidence>
<keyword evidence="12" id="KW-1185">Reference proteome</keyword>
<evidence type="ECO:0000313" key="12">
    <source>
        <dbReference type="Proteomes" id="UP000019753"/>
    </source>
</evidence>
<feature type="binding site" evidence="10">
    <location>
        <begin position="19"/>
        <end position="20"/>
    </location>
    <ligand>
        <name>NAD(+)</name>
        <dbReference type="ChEBI" id="CHEBI:57540"/>
    </ligand>
</feature>
<evidence type="ECO:0000256" key="7">
    <source>
        <dbReference type="ARBA" id="ARBA00023160"/>
    </source>
</evidence>
<sequence length="255" mass="27030">MGLLEGKKLLVTGVLMDSSIAFHVARLAQQEGAEVVLTSFGRQLRLTQAIAKRLPHEAPVVQLDVTDADDLAALADRVREHVGHLDGVVHSIGFAPQSVMGGNFLAGQWDDVATAVHVSAYSLKALAVAAQPLLQRGSAVVGLTFDAQYAWPVYDWMGVAKAAFEATARYLARDLGPEGIRVNLVSAGPVRTTAAKSIPGFETMEDGWAGRAPLGWDTKDPEPTARAVAALLSDWFPATTGEIVHVDGGFHAMGL</sequence>
<dbReference type="OrthoDB" id="9803628at2"/>
<evidence type="ECO:0000256" key="2">
    <source>
        <dbReference type="ARBA" id="ARBA00009233"/>
    </source>
</evidence>
<feature type="binding site" evidence="10">
    <location>
        <position position="161"/>
    </location>
    <ligand>
        <name>NAD(+)</name>
        <dbReference type="ChEBI" id="CHEBI:57540"/>
    </ligand>
</feature>
<evidence type="ECO:0000256" key="10">
    <source>
        <dbReference type="PIRSR" id="PIRSR000094-3"/>
    </source>
</evidence>
<feature type="binding site" evidence="10">
    <location>
        <begin position="190"/>
        <end position="194"/>
    </location>
    <ligand>
        <name>NAD(+)</name>
        <dbReference type="ChEBI" id="CHEBI:57540"/>
    </ligand>
</feature>
<dbReference type="Pfam" id="PF13561">
    <property type="entry name" value="adh_short_C2"/>
    <property type="match status" value="1"/>
</dbReference>
<protein>
    <recommendedName>
        <fullName evidence="8">Enoyl-[acyl-carrier-protein] reductase [NADH]</fullName>
        <ecNumber evidence="8">1.3.1.9</ecNumber>
    </recommendedName>
</protein>
<dbReference type="UniPathway" id="UPA00915"/>
<reference evidence="11 12" key="1">
    <citation type="submission" date="2014-01" db="EMBL/GenBank/DDBJ databases">
        <title>Actinotalea ferrariae CF5-4.</title>
        <authorList>
            <person name="Chen F."/>
            <person name="Li Y."/>
            <person name="Wang G."/>
        </authorList>
    </citation>
    <scope>NUCLEOTIDE SEQUENCE [LARGE SCALE GENOMIC DNA]</scope>
    <source>
        <strain evidence="11 12">CF5-4</strain>
    </source>
</reference>
<dbReference type="NCBIfam" id="NF005908">
    <property type="entry name" value="PRK07889.1"/>
    <property type="match status" value="1"/>
</dbReference>